<dbReference type="AlphaFoldDB" id="A0A414AM11"/>
<evidence type="ECO:0000313" key="3">
    <source>
        <dbReference type="EMBL" id="RHC50390.1"/>
    </source>
</evidence>
<gene>
    <name evidence="3" type="ORF">DW839_25945</name>
    <name evidence="2" type="ORF">DWW02_10295</name>
</gene>
<keyword evidence="1" id="KW-0472">Membrane</keyword>
<keyword evidence="1" id="KW-0812">Transmembrane</keyword>
<dbReference type="KEGG" id="cbol:CGC65_24895"/>
<accession>A0A414AM11</accession>
<dbReference type="GeneID" id="23114088"/>
<dbReference type="Proteomes" id="UP000284543">
    <property type="component" value="Unassembled WGS sequence"/>
</dbReference>
<dbReference type="RefSeq" id="WP_002565522.1">
    <property type="nucleotide sequence ID" value="NZ_BAABZS010000001.1"/>
</dbReference>
<keyword evidence="1" id="KW-1133">Transmembrane helix</keyword>
<comment type="caution">
    <text evidence="3">The sequence shown here is derived from an EMBL/GenBank/DDBJ whole genome shotgun (WGS) entry which is preliminary data.</text>
</comment>
<evidence type="ECO:0000256" key="1">
    <source>
        <dbReference type="SAM" id="Phobius"/>
    </source>
</evidence>
<feature type="transmembrane region" description="Helical" evidence="1">
    <location>
        <begin position="12"/>
        <end position="30"/>
    </location>
</feature>
<dbReference type="EMBL" id="QSHZ01000037">
    <property type="protein sequence ID" value="RHC50390.1"/>
    <property type="molecule type" value="Genomic_DNA"/>
</dbReference>
<reference evidence="4 5" key="1">
    <citation type="submission" date="2018-08" db="EMBL/GenBank/DDBJ databases">
        <title>A genome reference for cultivated species of the human gut microbiota.</title>
        <authorList>
            <person name="Zou Y."/>
            <person name="Xue W."/>
            <person name="Luo G."/>
        </authorList>
    </citation>
    <scope>NUCLEOTIDE SEQUENCE [LARGE SCALE GENOMIC DNA]</scope>
    <source>
        <strain evidence="2 5">AF14-18</strain>
        <strain evidence="3 4">AM35-14</strain>
    </source>
</reference>
<protein>
    <submittedName>
        <fullName evidence="3">Uncharacterized protein</fullName>
    </submittedName>
</protein>
<name>A0A414AM11_9FIRM</name>
<evidence type="ECO:0000313" key="2">
    <source>
        <dbReference type="EMBL" id="RGV76919.1"/>
    </source>
</evidence>
<evidence type="ECO:0000313" key="5">
    <source>
        <dbReference type="Proteomes" id="UP000284543"/>
    </source>
</evidence>
<dbReference type="EMBL" id="QRZM01000003">
    <property type="protein sequence ID" value="RGV76919.1"/>
    <property type="molecule type" value="Genomic_DNA"/>
</dbReference>
<organism evidence="3 4">
    <name type="scientific">Enterocloster bolteae</name>
    <dbReference type="NCBI Taxonomy" id="208479"/>
    <lineage>
        <taxon>Bacteria</taxon>
        <taxon>Bacillati</taxon>
        <taxon>Bacillota</taxon>
        <taxon>Clostridia</taxon>
        <taxon>Lachnospirales</taxon>
        <taxon>Lachnospiraceae</taxon>
        <taxon>Enterocloster</taxon>
    </lineage>
</organism>
<evidence type="ECO:0000313" key="4">
    <source>
        <dbReference type="Proteomes" id="UP000283975"/>
    </source>
</evidence>
<dbReference type="Proteomes" id="UP000283975">
    <property type="component" value="Unassembled WGS sequence"/>
</dbReference>
<proteinExistence type="predicted"/>
<sequence>MGKHLTKTGIAGYGLLLAAASISVWSFSYARFTAQENGMAAATVAAWGSGSSTIDINVSGLRPGDKKTYIFEVTNTENGVTSEVGQDYSIIVETTGNLPLDFALTYDNSNPDHQGLFVNTGENGTLTFNGGMAAVRGGRLPHSVSAIHTYTLAVSWPEDKAGTEYTDEIDLVTLTVSSEQTVPAIQE</sequence>